<proteinExistence type="predicted"/>
<evidence type="ECO:0000313" key="3">
    <source>
        <dbReference type="EMBL" id="TWU37471.1"/>
    </source>
</evidence>
<dbReference type="SUPFAM" id="SSF50494">
    <property type="entry name" value="Trypsin-like serine proteases"/>
    <property type="match status" value="1"/>
</dbReference>
<evidence type="ECO:0000256" key="1">
    <source>
        <dbReference type="SAM" id="SignalP"/>
    </source>
</evidence>
<name>A0A5C6DP98_9BACT</name>
<dbReference type="Gene3D" id="2.40.10.10">
    <property type="entry name" value="Trypsin-like serine proteases"/>
    <property type="match status" value="1"/>
</dbReference>
<evidence type="ECO:0000313" key="4">
    <source>
        <dbReference type="Proteomes" id="UP000315471"/>
    </source>
</evidence>
<dbReference type="SMART" id="SM00020">
    <property type="entry name" value="Tryp_SPc"/>
    <property type="match status" value="1"/>
</dbReference>
<dbReference type="OrthoDB" id="286686at2"/>
<keyword evidence="4" id="KW-1185">Reference proteome</keyword>
<reference evidence="3 4" key="1">
    <citation type="submission" date="2019-02" db="EMBL/GenBank/DDBJ databases">
        <title>Deep-cultivation of Planctomycetes and their phenomic and genomic characterization uncovers novel biology.</title>
        <authorList>
            <person name="Wiegand S."/>
            <person name="Jogler M."/>
            <person name="Boedeker C."/>
            <person name="Pinto D."/>
            <person name="Vollmers J."/>
            <person name="Rivas-Marin E."/>
            <person name="Kohn T."/>
            <person name="Peeters S.H."/>
            <person name="Heuer A."/>
            <person name="Rast P."/>
            <person name="Oberbeckmann S."/>
            <person name="Bunk B."/>
            <person name="Jeske O."/>
            <person name="Meyerdierks A."/>
            <person name="Storesund J.E."/>
            <person name="Kallscheuer N."/>
            <person name="Luecker S."/>
            <person name="Lage O.M."/>
            <person name="Pohl T."/>
            <person name="Merkel B.J."/>
            <person name="Hornburger P."/>
            <person name="Mueller R.-W."/>
            <person name="Bruemmer F."/>
            <person name="Labrenz M."/>
            <person name="Spormann A.M."/>
            <person name="Op Den Camp H."/>
            <person name="Overmann J."/>
            <person name="Amann R."/>
            <person name="Jetten M.S.M."/>
            <person name="Mascher T."/>
            <person name="Medema M.H."/>
            <person name="Devos D.P."/>
            <person name="Kaster A.-K."/>
            <person name="Ovreas L."/>
            <person name="Rohde M."/>
            <person name="Galperin M.Y."/>
            <person name="Jogler C."/>
        </authorList>
    </citation>
    <scope>NUCLEOTIDE SEQUENCE [LARGE SCALE GENOMIC DNA]</scope>
    <source>
        <strain evidence="3 4">Q31b</strain>
    </source>
</reference>
<dbReference type="InterPro" id="IPR009003">
    <property type="entry name" value="Peptidase_S1_PA"/>
</dbReference>
<dbReference type="InterPro" id="IPR001254">
    <property type="entry name" value="Trypsin_dom"/>
</dbReference>
<evidence type="ECO:0000259" key="2">
    <source>
        <dbReference type="PROSITE" id="PS50240"/>
    </source>
</evidence>
<dbReference type="RefSeq" id="WP_146601465.1">
    <property type="nucleotide sequence ID" value="NZ_SJPY01000007.1"/>
</dbReference>
<dbReference type="InterPro" id="IPR043504">
    <property type="entry name" value="Peptidase_S1_PA_chymotrypsin"/>
</dbReference>
<comment type="caution">
    <text evidence="3">The sequence shown here is derived from an EMBL/GenBank/DDBJ whole genome shotgun (WGS) entry which is preliminary data.</text>
</comment>
<dbReference type="AlphaFoldDB" id="A0A5C6DP98"/>
<organism evidence="3 4">
    <name type="scientific">Novipirellula aureliae</name>
    <dbReference type="NCBI Taxonomy" id="2527966"/>
    <lineage>
        <taxon>Bacteria</taxon>
        <taxon>Pseudomonadati</taxon>
        <taxon>Planctomycetota</taxon>
        <taxon>Planctomycetia</taxon>
        <taxon>Pirellulales</taxon>
        <taxon>Pirellulaceae</taxon>
        <taxon>Novipirellula</taxon>
    </lineage>
</organism>
<dbReference type="NCBIfam" id="TIGR02595">
    <property type="entry name" value="PEP_CTERM"/>
    <property type="match status" value="1"/>
</dbReference>
<gene>
    <name evidence="3" type="ORF">Q31b_42590</name>
</gene>
<dbReference type="GO" id="GO:0006508">
    <property type="term" value="P:proteolysis"/>
    <property type="evidence" value="ECO:0007669"/>
    <property type="project" value="InterPro"/>
</dbReference>
<dbReference type="Proteomes" id="UP000315471">
    <property type="component" value="Unassembled WGS sequence"/>
</dbReference>
<dbReference type="PROSITE" id="PS50240">
    <property type="entry name" value="TRYPSIN_DOM"/>
    <property type="match status" value="1"/>
</dbReference>
<sequence precursor="true">MNISKLTALRFSIIAITCFAIPADAGLITGLDSEHLALADEHPYVGWYEVDDGVNGTTFGASGVLIDPHWVLMSAHGALSVDNDLSSTYDSFRFGFGPNFNTNRGENMLASELFLHPSYRDVGTGYDLALLRFDSPFETVTPINRFRGNVVAGAQGDIVGFGRLETQGSTDQALTGDRRAGTDLIETVGAFPVSPEQFMIRVDGRFGGPSYNLLQMKGTKGDSGGGWIVGEDLWGITSNAASTITAFSKLDNEWIDTTMANNPVSGVPEPSALLLLSTVLPIAIFIKRRRTRRACHHV</sequence>
<keyword evidence="1" id="KW-0732">Signal</keyword>
<dbReference type="Pfam" id="PF00089">
    <property type="entry name" value="Trypsin"/>
    <property type="match status" value="1"/>
</dbReference>
<dbReference type="EMBL" id="SJPY01000007">
    <property type="protein sequence ID" value="TWU37471.1"/>
    <property type="molecule type" value="Genomic_DNA"/>
</dbReference>
<dbReference type="InterPro" id="IPR013424">
    <property type="entry name" value="Ice-binding_C"/>
</dbReference>
<feature type="chain" id="PRO_5022964905" evidence="1">
    <location>
        <begin position="21"/>
        <end position="298"/>
    </location>
</feature>
<dbReference type="GO" id="GO:0004252">
    <property type="term" value="F:serine-type endopeptidase activity"/>
    <property type="evidence" value="ECO:0007669"/>
    <property type="project" value="InterPro"/>
</dbReference>
<protein>
    <submittedName>
        <fullName evidence="3">Trypsin</fullName>
    </submittedName>
</protein>
<feature type="signal peptide" evidence="1">
    <location>
        <begin position="1"/>
        <end position="20"/>
    </location>
</feature>
<accession>A0A5C6DP98</accession>
<feature type="domain" description="Peptidase S1" evidence="2">
    <location>
        <begin position="27"/>
        <end position="260"/>
    </location>
</feature>